<dbReference type="STRING" id="569882.SAMN04490248_1552"/>
<organism evidence="1 2">
    <name type="scientific">Salinihabitans flavidus</name>
    <dbReference type="NCBI Taxonomy" id="569882"/>
    <lineage>
        <taxon>Bacteria</taxon>
        <taxon>Pseudomonadati</taxon>
        <taxon>Pseudomonadota</taxon>
        <taxon>Alphaproteobacteria</taxon>
        <taxon>Rhodobacterales</taxon>
        <taxon>Roseobacteraceae</taxon>
        <taxon>Salinihabitans</taxon>
    </lineage>
</organism>
<evidence type="ECO:0000313" key="1">
    <source>
        <dbReference type="EMBL" id="SEP25279.1"/>
    </source>
</evidence>
<dbReference type="AlphaFoldDB" id="A0A1H8WCD9"/>
<name>A0A1H8WCD9_9RHOB</name>
<gene>
    <name evidence="1" type="ORF">SAMN04490248_1552</name>
</gene>
<dbReference type="EMBL" id="FODS01000055">
    <property type="protein sequence ID" value="SEP25279.1"/>
    <property type="molecule type" value="Genomic_DNA"/>
</dbReference>
<reference evidence="1 2" key="1">
    <citation type="submission" date="2016-10" db="EMBL/GenBank/DDBJ databases">
        <authorList>
            <person name="de Groot N.N."/>
        </authorList>
    </citation>
    <scope>NUCLEOTIDE SEQUENCE [LARGE SCALE GENOMIC DNA]</scope>
    <source>
        <strain evidence="1 2">DSM 27842</strain>
    </source>
</reference>
<dbReference type="RefSeq" id="WP_139196316.1">
    <property type="nucleotide sequence ID" value="NZ_FODS01000055.1"/>
</dbReference>
<proteinExistence type="predicted"/>
<protein>
    <submittedName>
        <fullName evidence="1">Uncharacterized protein</fullName>
    </submittedName>
</protein>
<keyword evidence="2" id="KW-1185">Reference proteome</keyword>
<accession>A0A1H8WCD9</accession>
<sequence length="233" mass="25163">MQKLVKPQNSDPQKAPFPKSTFRPFATLVIALAAAFGIPTEVRADEVVCSDPIDSEASVAFAPNREVVFDEDFDNRRCRFSVDGWTSGSPPQGEIFGALDTINSSFSAIRLGTQNGSENAFASSIATLLAAASPFPDGDPKLSSIPYPSVMASCLALLDEGAEFIEYQSFDFQLDGFWCAVVRPSEDGISAANDFFASSVGSNARIIDLRAPRIVMINERDGHRQTLLLSVSR</sequence>
<dbReference type="OrthoDB" id="9862113at2"/>
<evidence type="ECO:0000313" key="2">
    <source>
        <dbReference type="Proteomes" id="UP000198893"/>
    </source>
</evidence>
<dbReference type="Proteomes" id="UP000198893">
    <property type="component" value="Unassembled WGS sequence"/>
</dbReference>